<feature type="transmembrane region" description="Helical" evidence="1">
    <location>
        <begin position="53"/>
        <end position="71"/>
    </location>
</feature>
<feature type="transmembrane region" description="Helical" evidence="1">
    <location>
        <begin position="231"/>
        <end position="250"/>
    </location>
</feature>
<keyword evidence="1" id="KW-1133">Transmembrane helix</keyword>
<feature type="transmembrane region" description="Helical" evidence="1">
    <location>
        <begin position="78"/>
        <end position="97"/>
    </location>
</feature>
<feature type="transmembrane region" description="Helical" evidence="1">
    <location>
        <begin position="103"/>
        <end position="123"/>
    </location>
</feature>
<proteinExistence type="predicted"/>
<evidence type="ECO:0000313" key="2">
    <source>
        <dbReference type="EMBL" id="BAO44725.1"/>
    </source>
</evidence>
<reference evidence="2 3" key="1">
    <citation type="journal article" date="2014" name="PLoS ONE">
        <title>Physiological and genomic features of a novel sulfur-oxidizing gammaproteobacterium belonging to a previously uncultivated symbiotic lineage isolated from a hydrothermal vent.</title>
        <authorList>
            <person name="Nunoura T."/>
            <person name="Takaki Y."/>
            <person name="Kazama H."/>
            <person name="Kakuta J."/>
            <person name="Shimamura S."/>
            <person name="Makita H."/>
            <person name="Hirai M."/>
            <person name="Miyazaki M."/>
            <person name="Takai K."/>
        </authorList>
    </citation>
    <scope>NUCLEOTIDE SEQUENCE [LARGE SCALE GENOMIC DNA]</scope>
    <source>
        <strain evidence="2 3">Hiromi1</strain>
    </source>
</reference>
<feature type="transmembrane region" description="Helical" evidence="1">
    <location>
        <begin position="262"/>
        <end position="289"/>
    </location>
</feature>
<evidence type="ECO:0000256" key="1">
    <source>
        <dbReference type="SAM" id="Phobius"/>
    </source>
</evidence>
<organism evidence="2 3">
    <name type="scientific">Thiolapillus brandeum</name>
    <dbReference type="NCBI Taxonomy" id="1076588"/>
    <lineage>
        <taxon>Bacteria</taxon>
        <taxon>Pseudomonadati</taxon>
        <taxon>Pseudomonadota</taxon>
        <taxon>Gammaproteobacteria</taxon>
        <taxon>Chromatiales</taxon>
        <taxon>Sedimenticolaceae</taxon>
        <taxon>Thiolapillus</taxon>
    </lineage>
</organism>
<protein>
    <recommendedName>
        <fullName evidence="4">DUF2232 domain-containing protein</fullName>
    </recommendedName>
</protein>
<dbReference type="RefSeq" id="WP_041067850.1">
    <property type="nucleotide sequence ID" value="NZ_AP012273.1"/>
</dbReference>
<evidence type="ECO:0000313" key="3">
    <source>
        <dbReference type="Proteomes" id="UP000031631"/>
    </source>
</evidence>
<name>A0A7U6JJ14_9GAMM</name>
<keyword evidence="3" id="KW-1185">Reference proteome</keyword>
<dbReference type="Proteomes" id="UP000031631">
    <property type="component" value="Chromosome"/>
</dbReference>
<accession>A0A7U6JJ14</accession>
<keyword evidence="1" id="KW-0472">Membrane</keyword>
<keyword evidence="1" id="KW-0812">Transmembrane</keyword>
<dbReference type="OrthoDB" id="5659946at2"/>
<dbReference type="EMBL" id="AP012273">
    <property type="protein sequence ID" value="BAO44725.1"/>
    <property type="molecule type" value="Genomic_DNA"/>
</dbReference>
<feature type="transmembrane region" description="Helical" evidence="1">
    <location>
        <begin position="162"/>
        <end position="182"/>
    </location>
</feature>
<evidence type="ECO:0008006" key="4">
    <source>
        <dbReference type="Google" id="ProtNLM"/>
    </source>
</evidence>
<sequence length="304" mass="32318">MKALAAFIMKGRMQAVMVASVFTVLALLVTPLGIASSAVVALVTLRQGFREGLLVMFLGLAALMGLGMLLFGQPLSLAVAGGLLWLPMLILAEVLRATRSLKLVIEVAVVLGALLIGIQYLVLDDVAGFWSGILEQYSAQIMDPNVVSDVDRKAMVTEMAPWMAGGMGAAWFLQLALSLFLARSWQALLYNPGGFGEELRQLRLGYWLLILVPVLLVLGSLSDTPGLASQLALVGMAAFFLQGVALVHGLVKEFNANPGWLIGFYILLVIGMPASFTAVSAAGFADGWLNFRAKVRARGPRGGG</sequence>
<dbReference type="AlphaFoldDB" id="A0A7U6JJ14"/>
<gene>
    <name evidence="2" type="ORF">TBH_C1809</name>
</gene>
<dbReference type="KEGG" id="tbn:TBH_C1809"/>
<feature type="transmembrane region" description="Helical" evidence="1">
    <location>
        <begin position="202"/>
        <end position="219"/>
    </location>
</feature>